<dbReference type="KEGG" id="psti:SOO65_16550"/>
<name>A0AAX4HM73_9BACT</name>
<reference evidence="1 2" key="1">
    <citation type="submission" date="2023-11" db="EMBL/GenBank/DDBJ databases">
        <title>Peredibacter starrii A3.12.</title>
        <authorList>
            <person name="Mitchell R.J."/>
        </authorList>
    </citation>
    <scope>NUCLEOTIDE SEQUENCE [LARGE SCALE GENOMIC DNA]</scope>
    <source>
        <strain evidence="1 2">A3.12</strain>
    </source>
</reference>
<gene>
    <name evidence="1" type="ORF">SOO65_16550</name>
</gene>
<dbReference type="Proteomes" id="UP001324634">
    <property type="component" value="Chromosome"/>
</dbReference>
<sequence>MNFENDTVSGWFTLNAGFKVYGRCPACHSPRISFHKTRIPGLKGISATSVGLTPVCIDCGMNLPTKPSKQQKLLPRKKTNFKEA</sequence>
<dbReference type="AlphaFoldDB" id="A0AAX4HM73"/>
<protein>
    <submittedName>
        <fullName evidence="1">Uncharacterized protein</fullName>
    </submittedName>
</protein>
<evidence type="ECO:0000313" key="1">
    <source>
        <dbReference type="EMBL" id="WPU64306.1"/>
    </source>
</evidence>
<proteinExistence type="predicted"/>
<organism evidence="1 2">
    <name type="scientific">Peredibacter starrii</name>
    <dbReference type="NCBI Taxonomy" id="28202"/>
    <lineage>
        <taxon>Bacteria</taxon>
        <taxon>Pseudomonadati</taxon>
        <taxon>Bdellovibrionota</taxon>
        <taxon>Bacteriovoracia</taxon>
        <taxon>Bacteriovoracales</taxon>
        <taxon>Bacteriovoracaceae</taxon>
        <taxon>Peredibacter</taxon>
    </lineage>
</organism>
<dbReference type="RefSeq" id="WP_321392864.1">
    <property type="nucleotide sequence ID" value="NZ_CP139487.1"/>
</dbReference>
<evidence type="ECO:0000313" key="2">
    <source>
        <dbReference type="Proteomes" id="UP001324634"/>
    </source>
</evidence>
<keyword evidence="2" id="KW-1185">Reference proteome</keyword>
<accession>A0AAX4HM73</accession>
<dbReference type="EMBL" id="CP139487">
    <property type="protein sequence ID" value="WPU64306.1"/>
    <property type="molecule type" value="Genomic_DNA"/>
</dbReference>